<accession>H0XZ81</accession>
<dbReference type="InterPro" id="IPR053366">
    <property type="entry name" value="LRR_transmembrane"/>
</dbReference>
<feature type="compositionally biased region" description="Basic residues" evidence="2">
    <location>
        <begin position="2198"/>
        <end position="2209"/>
    </location>
</feature>
<keyword evidence="5" id="KW-1185">Reference proteome</keyword>
<feature type="region of interest" description="Disordered" evidence="2">
    <location>
        <begin position="1103"/>
        <end position="1130"/>
    </location>
</feature>
<feature type="compositionally biased region" description="Basic and acidic residues" evidence="2">
    <location>
        <begin position="780"/>
        <end position="794"/>
    </location>
</feature>
<feature type="region of interest" description="Disordered" evidence="2">
    <location>
        <begin position="936"/>
        <end position="968"/>
    </location>
</feature>
<evidence type="ECO:0000313" key="5">
    <source>
        <dbReference type="Proteomes" id="UP000005225"/>
    </source>
</evidence>
<organism evidence="4 5">
    <name type="scientific">Otolemur garnettii</name>
    <name type="common">Small-eared galago</name>
    <name type="synonym">Garnett's greater bushbaby</name>
    <dbReference type="NCBI Taxonomy" id="30611"/>
    <lineage>
        <taxon>Eukaryota</taxon>
        <taxon>Metazoa</taxon>
        <taxon>Chordata</taxon>
        <taxon>Craniata</taxon>
        <taxon>Vertebrata</taxon>
        <taxon>Euteleostomi</taxon>
        <taxon>Mammalia</taxon>
        <taxon>Eutheria</taxon>
        <taxon>Euarchontoglires</taxon>
        <taxon>Primates</taxon>
        <taxon>Strepsirrhini</taxon>
        <taxon>Lorisiformes</taxon>
        <taxon>Galagidae</taxon>
        <taxon>Otolemur</taxon>
    </lineage>
</organism>
<feature type="compositionally biased region" description="Basic and acidic residues" evidence="2">
    <location>
        <begin position="743"/>
        <end position="760"/>
    </location>
</feature>
<feature type="domain" description="Coiled-coil" evidence="3">
    <location>
        <begin position="727"/>
        <end position="845"/>
    </location>
</feature>
<dbReference type="InterPro" id="IPR031624">
    <property type="entry name" value="CCDC168_N"/>
</dbReference>
<feature type="domain" description="Coiled-coil" evidence="3">
    <location>
        <begin position="377"/>
        <end position="562"/>
    </location>
</feature>
<evidence type="ECO:0000313" key="4">
    <source>
        <dbReference type="Ensembl" id="ENSOGAP00000021424.1"/>
    </source>
</evidence>
<feature type="region of interest" description="Disordered" evidence="2">
    <location>
        <begin position="686"/>
        <end position="794"/>
    </location>
</feature>
<dbReference type="GeneTree" id="ENSGT00940000163791"/>
<feature type="compositionally biased region" description="Basic and acidic residues" evidence="2">
    <location>
        <begin position="1119"/>
        <end position="1128"/>
    </location>
</feature>
<reference evidence="4" key="3">
    <citation type="submission" date="2025-09" db="UniProtKB">
        <authorList>
            <consortium name="Ensembl"/>
        </authorList>
    </citation>
    <scope>IDENTIFICATION</scope>
</reference>
<keyword evidence="1" id="KW-0175">Coiled coil</keyword>
<feature type="region of interest" description="Disordered" evidence="2">
    <location>
        <begin position="1614"/>
        <end position="1633"/>
    </location>
</feature>
<sequence>VTQVEEDKANVSEERITSPRDTAVTAKKSSVPSTLNTKKLQLSIKEQGRKGPAGRVERVVTLRKTSSFATFRAHFKLETIKEEEEEPEILNYGPHLDLQGLLLSGQMASTKSGDSCANIGKHRPRKEDRVQRVAMKALTHHRGAVFKEKVSIISHVFSSPEPSTLSKRKEPEWEVARKQDRVGGPRVDLRQTYLFMPSPAHHRFLPSQLQLPVSSGAGKLRCIDSEESLHSHNVLLKANQHMPHKQAKDRLKIKDRGGRLPPKRLSLRAQTSPFAYPCNRKKLPLNIKGQREEVWEGTSERKMVPRRASASLPPLPPCLTCNTRRNKKEGPLGTSQFCFLPQKIKDSSDSGKKAYTESLCSYTLNNRKEPIQSITQKEEKNRHKMDRKDKMLHRCLSPKAKKVLFSNLLNTRDSKWNIKKQRRKIKEDKNEQVRNLGNTKISLLSPPYHIFDSTAGEDCMVRIIKESSDARRMSCGKTAGGERSNDVRELTEKMLQKEKDREKVLVDTNSVVDPDSTYSTAENPSILHTCNLSDLQLKTREQEEKVQSVKSRPVVIPTMSSARSPPLHLDMNAKVKEESMPTLTISDSGGGIYIQPTTSDRDIIISLRKGKLPQDKEEAAVQIVNIIMLSKHQEKEGQECTDDPGVVLTKSPSLSSLPHLILDKETELDDAMLRFTRSVLQRLSHAGETSHTESFGGHTTSKVNNEKQHMPQKEERNREKTVDRRGTDITLKSRKSPLSSLLHRSELHLNVRGQERKEPGGEPPGRGQRKICAFKPPRNPKLDKSTQVDGEKLGSDTSALLPQMLPELSGVEKPATAEAMSGDVRKSKPRTSQNEEKGEVKAVEMRIWKPCKEARFPRVSHIINTKEFVLNIDNREEKVQGRGEARGVLVRTLLSKPASSPLCLDLGNKMDKDIPGITGSSCAQQNFQVSLDTRKTANRDSVAGDGKNIVKQTDHQVSPKEEGQQGAPNFMISVQKGKEPSRVKSEGDLNQLGLNSQGEDIYFTGFGTIRSGKRLEWLFTGQKSQPEKYKTETFTVCLSYPTVDATKIENLKKQPEIVDSLNYKMSPKVSVSLPGKLSREMHVTHGSPVRVKDSFVSERYARQQETSSEVFPESEDPYNFDKPEKDVQSNDQISKVLSPKVLALQTKGSLGKMSITKCNYSKNKEDPNIDTKKQVISCSRSGHKTRMNSGLSLKFPLRNEKQKMPLETGMGKNATACGSLQIRPEMPMNITQFDAAGRRSEQALLGAEEEECVLNSLQETFPFHSGDLEAKDETDTNTNINLEQKRLKIDNNSAVNQEEEKLKADTVRAAHLEEDKAEMHKNNAVNLERKVRPGSSSMVPCCTPSLKEAESQMKTQAITRLENCLIEQNHKQEPEAPSTKQNCLQGNLLDSFYFSAALSPKFKGQKGRLTITDLKRELNPKYSAMKMQNHPIAQILSIIGCGTPSSRKKLEYDVNKSKNMVPSKDASRIVIRSISVSMMSPPHPEEMVGSKTNLKRERRICVCKFQEKSPNADEIVQRNTSTVIKGEQNFTNTLLQDSQHFVADRQQMQKLPNGKSEAMLRNETNEKVSNPQTKEKVVPRHDVSRIRKNPNLNMIKQEEKIPKHVLISTECSSRLEEPKPHNQQGPSEPGWDVTPRKIQQHEIFPGTVPVSPQVKRDEIQIAVSGTRTERSFPVYEAIKNVSESQVKNTIQYKVSDPIESKKYNPIKVSDKLEEIQAYKYDDLKSPAFPEGPDKISTEIYPKLQQFTPQEKNTLTNHLKSKAVEVRLNMIPEMAQKSVQKSSFYLKQPVSEDKSWRFNPRHKKTSFMSPAGIDTIKLNSNHICQKHSPPVSCTKTLSGGGLCGSAEIVTKFKDIDKQESGTSSMSSANEKPSSHTSQNCLVKENSNLLMHFSMKTLEIQMKTFPRIVQESHATTCAQDRTKASSSCIHAAVKVPKRKNRILLVFEEKSLHQIDLDLQYKYLHFLLGLPGGSMFPKPNALPKHIRKLKTIAICKKVEDSGESCSFSIDTELLEEHISFKKQSPHENSSFRKFLEPTKRRASDLKLRIPRQKDTPGLSRFKSHVTPEKDKRYHVWFQETSTYKSFDLRTTSLSDSFATQISEDFTDIRTDVGSSANLEEFSDPEVHDSEEYMFLEANSHLSQESQNILFELQRGIPLESLDKIKKSTADLKSFYSEDSESHHTRGCRKHTLIESPPYKSHNSKKYRSSSKRKSPDWLCHSSLNTEEIQSQSSTVSFREEKLSWTTRRKTSYSLAPLTESNIKLHLAKNQGKSHMHPESKERKKARFDLFIRRNNIHWNYDRSYTHSEEKCTRRKKIYESERSYYFQSKQKSASKLHCEEINVHSKRNQNQPFFFACIPADSLEIIPQTIRWTIPSKTLRKRNFRVPKVAKITNSWNLWGASKKLLGSLSGSFTTVHQN</sequence>
<feature type="region of interest" description="Disordered" evidence="2">
    <location>
        <begin position="2177"/>
        <end position="2214"/>
    </location>
</feature>
<dbReference type="InParanoid" id="H0XZ81"/>
<feature type="coiled-coil region" evidence="1">
    <location>
        <begin position="1295"/>
        <end position="1330"/>
    </location>
</feature>
<proteinExistence type="predicted"/>
<dbReference type="HOGENOM" id="CLU_231640_0_0_1"/>
<feature type="compositionally biased region" description="Basic and acidic residues" evidence="2">
    <location>
        <begin position="704"/>
        <end position="727"/>
    </location>
</feature>
<reference evidence="4" key="2">
    <citation type="submission" date="2025-08" db="UniProtKB">
        <authorList>
            <consortium name="Ensembl"/>
        </authorList>
    </citation>
    <scope>IDENTIFICATION</scope>
</reference>
<evidence type="ECO:0000256" key="1">
    <source>
        <dbReference type="SAM" id="Coils"/>
    </source>
</evidence>
<feature type="domain" description="Coiled-coil" evidence="3">
    <location>
        <begin position="627"/>
        <end position="723"/>
    </location>
</feature>
<dbReference type="Pfam" id="PF15804">
    <property type="entry name" value="CCDC168_N"/>
    <property type="match status" value="6"/>
</dbReference>
<feature type="compositionally biased region" description="Polar residues" evidence="2">
    <location>
        <begin position="687"/>
        <end position="703"/>
    </location>
</feature>
<reference evidence="5" key="1">
    <citation type="submission" date="2011-03" db="EMBL/GenBank/DDBJ databases">
        <title>Version 3 of the genome sequence of Otolemur garnettii (Bushbaby).</title>
        <authorList>
            <consortium name="The Broad Institute Genome Sequencing Platform"/>
            <person name="Di Palma F."/>
            <person name="Johnson J."/>
            <person name="Lander E.S."/>
            <person name="Lindblad-Toh K."/>
            <person name="Jaffe D.B."/>
            <person name="Gnerre S."/>
            <person name="MacCallum I."/>
            <person name="Przybylski D."/>
            <person name="Ribeiro F.J."/>
            <person name="Burton J.N."/>
            <person name="Walker B.J."/>
            <person name="Sharpe T."/>
            <person name="Hall G."/>
        </authorList>
    </citation>
    <scope>NUCLEOTIDE SEQUENCE [LARGE SCALE GENOMIC DNA]</scope>
</reference>
<name>H0XZ81_OTOGA</name>
<feature type="region of interest" description="Disordered" evidence="2">
    <location>
        <begin position="1858"/>
        <end position="1877"/>
    </location>
</feature>
<feature type="region of interest" description="Disordered" evidence="2">
    <location>
        <begin position="810"/>
        <end position="838"/>
    </location>
</feature>
<dbReference type="PANTHER" id="PTHR35542:SF2">
    <property type="entry name" value="LEUCINE-RICH REPEAT TRANSMEMBRANE PROTEIN CCDC168"/>
    <property type="match status" value="1"/>
</dbReference>
<dbReference type="EMBL" id="AAQR03066113">
    <property type="status" value="NOT_ANNOTATED_CDS"/>
    <property type="molecule type" value="Genomic_DNA"/>
</dbReference>
<feature type="compositionally biased region" description="Polar residues" evidence="2">
    <location>
        <begin position="1859"/>
        <end position="1877"/>
    </location>
</feature>
<evidence type="ECO:0000259" key="3">
    <source>
        <dbReference type="Pfam" id="PF15804"/>
    </source>
</evidence>
<feature type="compositionally biased region" description="Polar residues" evidence="2">
    <location>
        <begin position="27"/>
        <end position="39"/>
    </location>
</feature>
<dbReference type="OMA" id="TVAICEN"/>
<dbReference type="STRING" id="30611.ENSOGAP00000021424"/>
<feature type="domain" description="Coiled-coil" evidence="3">
    <location>
        <begin position="246"/>
        <end position="370"/>
    </location>
</feature>
<protein>
    <recommendedName>
        <fullName evidence="3">Coiled-coil domain-containing protein</fullName>
    </recommendedName>
</protein>
<feature type="domain" description="Coiled-coil" evidence="3">
    <location>
        <begin position="859"/>
        <end position="965"/>
    </location>
</feature>
<evidence type="ECO:0000256" key="2">
    <source>
        <dbReference type="SAM" id="MobiDB-lite"/>
    </source>
</evidence>
<dbReference type="PANTHER" id="PTHR35542">
    <property type="entry name" value="COILED-COIL DOMAIN-CONTAINING PROTEIN 168"/>
    <property type="match status" value="1"/>
</dbReference>
<feature type="compositionally biased region" description="Basic and acidic residues" evidence="2">
    <location>
        <begin position="952"/>
        <end position="963"/>
    </location>
</feature>
<feature type="region of interest" description="Disordered" evidence="2">
    <location>
        <begin position="1"/>
        <end position="39"/>
    </location>
</feature>
<dbReference type="eggNOG" id="ENOG502ST12">
    <property type="taxonomic scope" value="Eukaryota"/>
</dbReference>
<feature type="domain" description="Coiled-coil" evidence="3">
    <location>
        <begin position="2"/>
        <end position="200"/>
    </location>
</feature>
<dbReference type="Ensembl" id="ENSOGAT00000024686.1">
    <property type="protein sequence ID" value="ENSOGAP00000021424.1"/>
    <property type="gene ID" value="ENSOGAG00000025103.1"/>
</dbReference>
<feature type="compositionally biased region" description="Basic and acidic residues" evidence="2">
    <location>
        <begin position="1"/>
        <end position="18"/>
    </location>
</feature>
<dbReference type="Proteomes" id="UP000005225">
    <property type="component" value="Unassembled WGS sequence"/>
</dbReference>